<dbReference type="InterPro" id="IPR025477">
    <property type="entry name" value="DUF4327"/>
</dbReference>
<dbReference type="OrthoDB" id="582639at2"/>
<evidence type="ECO:0000313" key="2">
    <source>
        <dbReference type="Proteomes" id="UP000000557"/>
    </source>
</evidence>
<name>Q7NGQ1_GLOVI</name>
<sequence length="73" mass="8304">MAQAVRFSIDYIRGEVRHRLEAGKVLRSQPVSALGAFYAPAEWQAMCEELELLDVRLCDPLAELLGREEWAND</sequence>
<dbReference type="HOGENOM" id="CLU_186123_0_0_3"/>
<dbReference type="PhylomeDB" id="Q7NGQ1"/>
<dbReference type="EMBL" id="BA000045">
    <property type="protein sequence ID" value="BAC91058.1"/>
    <property type="molecule type" value="Genomic_DNA"/>
</dbReference>
<keyword evidence="2" id="KW-1185">Reference proteome</keyword>
<dbReference type="RefSeq" id="WP_011143110.1">
    <property type="nucleotide sequence ID" value="NC_005125.1"/>
</dbReference>
<organism evidence="1 2">
    <name type="scientific">Gloeobacter violaceus (strain ATCC 29082 / PCC 7421)</name>
    <dbReference type="NCBI Taxonomy" id="251221"/>
    <lineage>
        <taxon>Bacteria</taxon>
        <taxon>Bacillati</taxon>
        <taxon>Cyanobacteriota</taxon>
        <taxon>Cyanophyceae</taxon>
        <taxon>Gloeobacterales</taxon>
        <taxon>Gloeobacteraceae</taxon>
        <taxon>Gloeobacter</taxon>
    </lineage>
</organism>
<dbReference type="EnsemblBacteria" id="BAC91058">
    <property type="protein sequence ID" value="BAC91058"/>
    <property type="gene ID" value="BAC91058"/>
</dbReference>
<gene>
    <name evidence="1" type="ordered locus">gsl3117</name>
</gene>
<dbReference type="Pfam" id="PF14217">
    <property type="entry name" value="DUF4327"/>
    <property type="match status" value="1"/>
</dbReference>
<dbReference type="KEGG" id="gvi:gsl3117"/>
<dbReference type="STRING" id="251221.gene:10760623"/>
<reference evidence="1 2" key="2">
    <citation type="journal article" date="2003" name="DNA Res.">
        <title>Complete genome structure of Gloeobacter violaceus PCC 7421, a cyanobacterium that lacks thylakoids (supplement).</title>
        <authorList>
            <person name="Nakamura Y."/>
            <person name="Kaneko T."/>
            <person name="Sato S."/>
            <person name="Mimuro M."/>
            <person name="Miyashita H."/>
            <person name="Tsuchiya T."/>
            <person name="Sasamoto S."/>
            <person name="Watanabe A."/>
            <person name="Kawashima K."/>
            <person name="Kishida Y."/>
            <person name="Kiyokawa C."/>
            <person name="Kohara M."/>
            <person name="Matsumoto M."/>
            <person name="Matsuno A."/>
            <person name="Nakazaki N."/>
            <person name="Shimpo S."/>
            <person name="Takeuchi C."/>
            <person name="Yamada M."/>
            <person name="Tabata S."/>
        </authorList>
    </citation>
    <scope>NUCLEOTIDE SEQUENCE [LARGE SCALE GENOMIC DNA]</scope>
    <source>
        <strain evidence="2">ATCC 29082 / PCC 7421</strain>
    </source>
</reference>
<dbReference type="InParanoid" id="Q7NGQ1"/>
<dbReference type="Proteomes" id="UP000000557">
    <property type="component" value="Chromosome"/>
</dbReference>
<dbReference type="AlphaFoldDB" id="Q7NGQ1"/>
<evidence type="ECO:0000313" key="1">
    <source>
        <dbReference type="EMBL" id="BAC91058.1"/>
    </source>
</evidence>
<reference evidence="1 2" key="1">
    <citation type="journal article" date="2003" name="DNA Res.">
        <title>Complete genome structure of Gloeobacter violaceus PCC 7421, a cyanobacterium that lacks thylakoids.</title>
        <authorList>
            <person name="Nakamura Y."/>
            <person name="Kaneko T."/>
            <person name="Sato S."/>
            <person name="Mimuro M."/>
            <person name="Miyashita H."/>
            <person name="Tsuchiya T."/>
            <person name="Sasamoto S."/>
            <person name="Watanabe A."/>
            <person name="Kawashima K."/>
            <person name="Kishida Y."/>
            <person name="Kiyokawa C."/>
            <person name="Kohara M."/>
            <person name="Matsumoto M."/>
            <person name="Matsuno A."/>
            <person name="Nakazaki N."/>
            <person name="Shimpo S."/>
            <person name="Takeuchi C."/>
            <person name="Yamada M."/>
            <person name="Tabata S."/>
        </authorList>
    </citation>
    <scope>NUCLEOTIDE SEQUENCE [LARGE SCALE GENOMIC DNA]</scope>
    <source>
        <strain evidence="2">ATCC 29082 / PCC 7421</strain>
    </source>
</reference>
<protein>
    <submittedName>
        <fullName evidence="1">Gsl3117 protein</fullName>
    </submittedName>
</protein>
<accession>Q7NGQ1</accession>
<proteinExistence type="predicted"/>